<dbReference type="PANTHER" id="PTHR24027">
    <property type="entry name" value="CADHERIN-23"/>
    <property type="match status" value="1"/>
</dbReference>
<keyword evidence="6 10" id="KW-1133">Transmembrane helix</keyword>
<dbReference type="AlphaFoldDB" id="A0A914XY20"/>
<reference evidence="14" key="1">
    <citation type="submission" date="2022-11" db="UniProtKB">
        <authorList>
            <consortium name="WormBaseParasite"/>
        </authorList>
    </citation>
    <scope>IDENTIFICATION</scope>
</reference>
<dbReference type="InterPro" id="IPR000233">
    <property type="entry name" value="Cadherin_Y-type_LIR"/>
</dbReference>
<feature type="domain" description="Cadherin Y-type LIR-motif" evidence="11">
    <location>
        <begin position="213"/>
        <end position="247"/>
    </location>
</feature>
<dbReference type="GO" id="GO:0034332">
    <property type="term" value="P:adherens junction organization"/>
    <property type="evidence" value="ECO:0007669"/>
    <property type="project" value="TreeGrafter"/>
</dbReference>
<keyword evidence="5" id="KW-0106">Calcium</keyword>
<feature type="region of interest" description="Disordered" evidence="9">
    <location>
        <begin position="241"/>
        <end position="263"/>
    </location>
</feature>
<sequence>MNLFADAPLIDAASYGPDSDSLTSNSLRRRRAPFRQQVPKINVTGVSGVTRGCPAKMTCESLGSSYCQAGFICVDFWKGPFCTCGTNITPNLRDDGTLERCNEAAAVSSLGITKTAITLILIAIGVILALILVVAVIARRQTKFEPVRPEEMNRDTLRQYGIEGGGEADNTRHNLANLRKPVMPLDLNGSSKVYPQARPAVDDGLNAAVNDLETDPNVGPYDELRMYNVEGDNQSTLSLESLDSAQHAPGNIDNRDWNRGFER</sequence>
<dbReference type="InterPro" id="IPR056448">
    <property type="entry name" value="EGF_Hmr-1"/>
</dbReference>
<feature type="domain" description="Cadherin-related hmr-1 EGF" evidence="12">
    <location>
        <begin position="57"/>
        <end position="101"/>
    </location>
</feature>
<evidence type="ECO:0000256" key="4">
    <source>
        <dbReference type="ARBA" id="ARBA00022737"/>
    </source>
</evidence>
<evidence type="ECO:0000256" key="8">
    <source>
        <dbReference type="RuleBase" id="RU004357"/>
    </source>
</evidence>
<dbReference type="InterPro" id="IPR039808">
    <property type="entry name" value="Cadherin"/>
</dbReference>
<name>A0A914XY20_9BILA</name>
<dbReference type="GO" id="GO:0009887">
    <property type="term" value="P:animal organ morphogenesis"/>
    <property type="evidence" value="ECO:0007669"/>
    <property type="project" value="UniProtKB-ARBA"/>
</dbReference>
<dbReference type="GO" id="GO:0044331">
    <property type="term" value="P:cell-cell adhesion mediated by cadherin"/>
    <property type="evidence" value="ECO:0007669"/>
    <property type="project" value="TreeGrafter"/>
</dbReference>
<evidence type="ECO:0000313" key="13">
    <source>
        <dbReference type="Proteomes" id="UP000887577"/>
    </source>
</evidence>
<evidence type="ECO:0000256" key="9">
    <source>
        <dbReference type="SAM" id="MobiDB-lite"/>
    </source>
</evidence>
<evidence type="ECO:0000256" key="10">
    <source>
        <dbReference type="SAM" id="Phobius"/>
    </source>
</evidence>
<keyword evidence="7 10" id="KW-0472">Membrane</keyword>
<protein>
    <submittedName>
        <fullName evidence="14">Cadherin Y-type LIR-motif domain-containing protein</fullName>
    </submittedName>
</protein>
<dbReference type="Gene3D" id="4.10.900.10">
    <property type="entry name" value="TCF3-CBD (Catenin binding domain)"/>
    <property type="match status" value="1"/>
</dbReference>
<dbReference type="PANTHER" id="PTHR24027:SF422">
    <property type="entry name" value="CADHERIN DOMAIN-CONTAINING PROTEIN"/>
    <property type="match status" value="1"/>
</dbReference>
<dbReference type="InterPro" id="IPR027397">
    <property type="entry name" value="Catenin-bd_sf"/>
</dbReference>
<feature type="compositionally biased region" description="Basic and acidic residues" evidence="9">
    <location>
        <begin position="253"/>
        <end position="263"/>
    </location>
</feature>
<keyword evidence="2 10" id="KW-0812">Transmembrane</keyword>
<dbReference type="Proteomes" id="UP000887577">
    <property type="component" value="Unplaced"/>
</dbReference>
<organism evidence="13 14">
    <name type="scientific">Panagrolaimus superbus</name>
    <dbReference type="NCBI Taxonomy" id="310955"/>
    <lineage>
        <taxon>Eukaryota</taxon>
        <taxon>Metazoa</taxon>
        <taxon>Ecdysozoa</taxon>
        <taxon>Nematoda</taxon>
        <taxon>Chromadorea</taxon>
        <taxon>Rhabditida</taxon>
        <taxon>Tylenchina</taxon>
        <taxon>Panagrolaimomorpha</taxon>
        <taxon>Panagrolaimoidea</taxon>
        <taxon>Panagrolaimidae</taxon>
        <taxon>Panagrolaimus</taxon>
    </lineage>
</organism>
<evidence type="ECO:0000256" key="3">
    <source>
        <dbReference type="ARBA" id="ARBA00022729"/>
    </source>
</evidence>
<evidence type="ECO:0000256" key="2">
    <source>
        <dbReference type="ARBA" id="ARBA00022692"/>
    </source>
</evidence>
<evidence type="ECO:0000313" key="14">
    <source>
        <dbReference type="WBParaSite" id="PSU_v2.g11429.t1"/>
    </source>
</evidence>
<evidence type="ECO:0000256" key="1">
    <source>
        <dbReference type="ARBA" id="ARBA00004167"/>
    </source>
</evidence>
<evidence type="ECO:0000259" key="12">
    <source>
        <dbReference type="Pfam" id="PF24613"/>
    </source>
</evidence>
<comment type="function">
    <text evidence="8">Cadherins are calcium-dependent cell adhesion proteins.</text>
</comment>
<dbReference type="GO" id="GO:0007156">
    <property type="term" value="P:homophilic cell adhesion via plasma membrane adhesion molecules"/>
    <property type="evidence" value="ECO:0007669"/>
    <property type="project" value="InterPro"/>
</dbReference>
<dbReference type="GO" id="GO:0008013">
    <property type="term" value="F:beta-catenin binding"/>
    <property type="evidence" value="ECO:0007669"/>
    <property type="project" value="TreeGrafter"/>
</dbReference>
<dbReference type="GO" id="GO:0016342">
    <property type="term" value="C:catenin complex"/>
    <property type="evidence" value="ECO:0007669"/>
    <property type="project" value="TreeGrafter"/>
</dbReference>
<evidence type="ECO:0000259" key="11">
    <source>
        <dbReference type="Pfam" id="PF01049"/>
    </source>
</evidence>
<keyword evidence="3" id="KW-0732">Signal</keyword>
<dbReference type="WBParaSite" id="PSU_v2.g11429.t1">
    <property type="protein sequence ID" value="PSU_v2.g11429.t1"/>
    <property type="gene ID" value="PSU_v2.g11429"/>
</dbReference>
<dbReference type="GO" id="GO:0016339">
    <property type="term" value="P:calcium-dependent cell-cell adhesion via plasma membrane cell adhesion molecules"/>
    <property type="evidence" value="ECO:0007669"/>
    <property type="project" value="TreeGrafter"/>
</dbReference>
<comment type="subcellular location">
    <subcellularLocation>
        <location evidence="1">Membrane</location>
        <topology evidence="1">Single-pass membrane protein</topology>
    </subcellularLocation>
</comment>
<dbReference type="GO" id="GO:0016477">
    <property type="term" value="P:cell migration"/>
    <property type="evidence" value="ECO:0007669"/>
    <property type="project" value="TreeGrafter"/>
</dbReference>
<keyword evidence="13" id="KW-1185">Reference proteome</keyword>
<accession>A0A914XY20</accession>
<evidence type="ECO:0000256" key="6">
    <source>
        <dbReference type="ARBA" id="ARBA00022989"/>
    </source>
</evidence>
<dbReference type="GO" id="GO:0045296">
    <property type="term" value="F:cadherin binding"/>
    <property type="evidence" value="ECO:0007669"/>
    <property type="project" value="TreeGrafter"/>
</dbReference>
<dbReference type="Pfam" id="PF01049">
    <property type="entry name" value="CADH_Y-type_LIR"/>
    <property type="match status" value="1"/>
</dbReference>
<feature type="transmembrane region" description="Helical" evidence="10">
    <location>
        <begin position="116"/>
        <end position="138"/>
    </location>
</feature>
<dbReference type="GO" id="GO:0007043">
    <property type="term" value="P:cell-cell junction assembly"/>
    <property type="evidence" value="ECO:0007669"/>
    <property type="project" value="TreeGrafter"/>
</dbReference>
<evidence type="ECO:0000256" key="7">
    <source>
        <dbReference type="ARBA" id="ARBA00023136"/>
    </source>
</evidence>
<evidence type="ECO:0000256" key="5">
    <source>
        <dbReference type="ARBA" id="ARBA00022837"/>
    </source>
</evidence>
<dbReference type="GO" id="GO:0005509">
    <property type="term" value="F:calcium ion binding"/>
    <property type="evidence" value="ECO:0007669"/>
    <property type="project" value="InterPro"/>
</dbReference>
<dbReference type="GO" id="GO:0000902">
    <property type="term" value="P:cell morphogenesis"/>
    <property type="evidence" value="ECO:0007669"/>
    <property type="project" value="TreeGrafter"/>
</dbReference>
<dbReference type="GO" id="GO:0005912">
    <property type="term" value="C:adherens junction"/>
    <property type="evidence" value="ECO:0007669"/>
    <property type="project" value="TreeGrafter"/>
</dbReference>
<dbReference type="Pfam" id="PF24613">
    <property type="entry name" value="EGF_Hmr-1"/>
    <property type="match status" value="1"/>
</dbReference>
<proteinExistence type="predicted"/>
<keyword evidence="4" id="KW-0677">Repeat</keyword>